<proteinExistence type="inferred from homology"/>
<keyword evidence="3 10" id="KW-0716">Sensory transduction</keyword>
<feature type="transmembrane region" description="Helical" evidence="10">
    <location>
        <begin position="169"/>
        <end position="191"/>
    </location>
</feature>
<evidence type="ECO:0000256" key="9">
    <source>
        <dbReference type="ARBA" id="ARBA00023224"/>
    </source>
</evidence>
<evidence type="ECO:0000313" key="11">
    <source>
        <dbReference type="EMBL" id="KAJ3644392.1"/>
    </source>
</evidence>
<evidence type="ECO:0000256" key="4">
    <source>
        <dbReference type="ARBA" id="ARBA00022692"/>
    </source>
</evidence>
<keyword evidence="4 10" id="KW-0812">Transmembrane</keyword>
<keyword evidence="5 10" id="KW-0552">Olfaction</keyword>
<evidence type="ECO:0000256" key="8">
    <source>
        <dbReference type="ARBA" id="ARBA00023170"/>
    </source>
</evidence>
<dbReference type="GO" id="GO:0007165">
    <property type="term" value="P:signal transduction"/>
    <property type="evidence" value="ECO:0007669"/>
    <property type="project" value="UniProtKB-KW"/>
</dbReference>
<gene>
    <name evidence="11" type="ORF">Zmor_022126</name>
</gene>
<keyword evidence="9 10" id="KW-0807">Transducer</keyword>
<feature type="transmembrane region" description="Helical" evidence="10">
    <location>
        <begin position="248"/>
        <end position="269"/>
    </location>
</feature>
<dbReference type="Pfam" id="PF02949">
    <property type="entry name" value="7tm_6"/>
    <property type="match status" value="1"/>
</dbReference>
<evidence type="ECO:0000313" key="12">
    <source>
        <dbReference type="Proteomes" id="UP001168821"/>
    </source>
</evidence>
<comment type="similarity">
    <text evidence="10">Belongs to the insect chemoreceptor superfamily. Heteromeric odorant receptor channel (TC 1.A.69) family.</text>
</comment>
<feature type="transmembrane region" description="Helical" evidence="10">
    <location>
        <begin position="32"/>
        <end position="53"/>
    </location>
</feature>
<dbReference type="EMBL" id="JALNTZ010000007">
    <property type="protein sequence ID" value="KAJ3644392.1"/>
    <property type="molecule type" value="Genomic_DNA"/>
</dbReference>
<name>A0AA38M6H1_9CUCU</name>
<keyword evidence="7 10" id="KW-0472">Membrane</keyword>
<evidence type="ECO:0000256" key="1">
    <source>
        <dbReference type="ARBA" id="ARBA00004651"/>
    </source>
</evidence>
<evidence type="ECO:0000256" key="10">
    <source>
        <dbReference type="RuleBase" id="RU351113"/>
    </source>
</evidence>
<comment type="caution">
    <text evidence="10">Lacks conserved residue(s) required for the propagation of feature annotation.</text>
</comment>
<keyword evidence="6 10" id="KW-1133">Transmembrane helix</keyword>
<dbReference type="GO" id="GO:0004984">
    <property type="term" value="F:olfactory receptor activity"/>
    <property type="evidence" value="ECO:0007669"/>
    <property type="project" value="InterPro"/>
</dbReference>
<dbReference type="PANTHER" id="PTHR21137:SF35">
    <property type="entry name" value="ODORANT RECEPTOR 19A-RELATED"/>
    <property type="match status" value="1"/>
</dbReference>
<evidence type="ECO:0000256" key="3">
    <source>
        <dbReference type="ARBA" id="ARBA00022606"/>
    </source>
</evidence>
<feature type="transmembrane region" description="Helical" evidence="10">
    <location>
        <begin position="116"/>
        <end position="137"/>
    </location>
</feature>
<dbReference type="GO" id="GO:0005549">
    <property type="term" value="F:odorant binding"/>
    <property type="evidence" value="ECO:0007669"/>
    <property type="project" value="InterPro"/>
</dbReference>
<dbReference type="PANTHER" id="PTHR21137">
    <property type="entry name" value="ODORANT RECEPTOR"/>
    <property type="match status" value="1"/>
</dbReference>
<sequence length="373" mass="43781">MNTKERTTEDDPLLFYLITSTHFFQTPVARRCLLCIIVYYALIFLAQTAIFLYKFESLYFAQYSSSYVFSLIMIMYLVALSLGLHDLQGFMKEVQWWKFDSAGEEVEKRIKKESNIITIVMIIDTFLVTITTIAFTVPQNVDRHLLYEVALIEDLFPTWSNVLKIVHRIQAFFVRPFCVLTSFSLFLYIFCNTRFQMYMILNYIKTINEGCENDQVRIKDRLVFCFKSYIQLSEAVRRMLKVIESSSLAYQAMTLVVIVSTATYVLLFQDYAREQNFRFVCLSSCGVFMLVTLFQLGQSTEDSVTEVFETLMTIDWYDWNESTKKIYLMFLLSTVRPLRIQFSENYSLNYNMAVQVVQNAASVVLVVYQLNFM</sequence>
<evidence type="ECO:0000256" key="2">
    <source>
        <dbReference type="ARBA" id="ARBA00022475"/>
    </source>
</evidence>
<dbReference type="InterPro" id="IPR004117">
    <property type="entry name" value="7tm6_olfct_rcpt"/>
</dbReference>
<organism evidence="11 12">
    <name type="scientific">Zophobas morio</name>
    <dbReference type="NCBI Taxonomy" id="2755281"/>
    <lineage>
        <taxon>Eukaryota</taxon>
        <taxon>Metazoa</taxon>
        <taxon>Ecdysozoa</taxon>
        <taxon>Arthropoda</taxon>
        <taxon>Hexapoda</taxon>
        <taxon>Insecta</taxon>
        <taxon>Pterygota</taxon>
        <taxon>Neoptera</taxon>
        <taxon>Endopterygota</taxon>
        <taxon>Coleoptera</taxon>
        <taxon>Polyphaga</taxon>
        <taxon>Cucujiformia</taxon>
        <taxon>Tenebrionidae</taxon>
        <taxon>Zophobas</taxon>
    </lineage>
</organism>
<feature type="transmembrane region" description="Helical" evidence="10">
    <location>
        <begin position="65"/>
        <end position="84"/>
    </location>
</feature>
<keyword evidence="8 10" id="KW-0675">Receptor</keyword>
<dbReference type="GO" id="GO:0005886">
    <property type="term" value="C:plasma membrane"/>
    <property type="evidence" value="ECO:0007669"/>
    <property type="project" value="UniProtKB-SubCell"/>
</dbReference>
<comment type="subcellular location">
    <subcellularLocation>
        <location evidence="1 10">Cell membrane</location>
        <topology evidence="1 10">Multi-pass membrane protein</topology>
    </subcellularLocation>
</comment>
<evidence type="ECO:0000256" key="6">
    <source>
        <dbReference type="ARBA" id="ARBA00022989"/>
    </source>
</evidence>
<keyword evidence="12" id="KW-1185">Reference proteome</keyword>
<evidence type="ECO:0000256" key="5">
    <source>
        <dbReference type="ARBA" id="ARBA00022725"/>
    </source>
</evidence>
<dbReference type="AlphaFoldDB" id="A0AA38M6H1"/>
<accession>A0AA38M6H1</accession>
<reference evidence="11" key="1">
    <citation type="journal article" date="2023" name="G3 (Bethesda)">
        <title>Whole genome assemblies of Zophobas morio and Tenebrio molitor.</title>
        <authorList>
            <person name="Kaur S."/>
            <person name="Stinson S.A."/>
            <person name="diCenzo G.C."/>
        </authorList>
    </citation>
    <scope>NUCLEOTIDE SEQUENCE</scope>
    <source>
        <strain evidence="11">QUZm001</strain>
    </source>
</reference>
<protein>
    <recommendedName>
        <fullName evidence="10">Odorant receptor</fullName>
    </recommendedName>
</protein>
<keyword evidence="2" id="KW-1003">Cell membrane</keyword>
<comment type="caution">
    <text evidence="11">The sequence shown here is derived from an EMBL/GenBank/DDBJ whole genome shotgun (WGS) entry which is preliminary data.</text>
</comment>
<evidence type="ECO:0000256" key="7">
    <source>
        <dbReference type="ARBA" id="ARBA00023136"/>
    </source>
</evidence>
<dbReference type="Proteomes" id="UP001168821">
    <property type="component" value="Unassembled WGS sequence"/>
</dbReference>